<feature type="region of interest" description="Disordered" evidence="1">
    <location>
        <begin position="92"/>
        <end position="118"/>
    </location>
</feature>
<reference evidence="3" key="1">
    <citation type="journal article" date="2014" name="Int. J. Syst. Evol. Microbiol.">
        <title>Complete genome sequence of Corynebacterium casei LMG S-19264T (=DSM 44701T), isolated from a smear-ripened cheese.</title>
        <authorList>
            <consortium name="US DOE Joint Genome Institute (JGI-PGF)"/>
            <person name="Walter F."/>
            <person name="Albersmeier A."/>
            <person name="Kalinowski J."/>
            <person name="Ruckert C."/>
        </authorList>
    </citation>
    <scope>NUCLEOTIDE SEQUENCE</scope>
    <source>
        <strain evidence="3">CGMCC 1.8984</strain>
    </source>
</reference>
<name>A0A917PLK2_9MICO</name>
<keyword evidence="2" id="KW-0472">Membrane</keyword>
<comment type="caution">
    <text evidence="3">The sequence shown here is derived from an EMBL/GenBank/DDBJ whole genome shotgun (WGS) entry which is preliminary data.</text>
</comment>
<keyword evidence="4" id="KW-1185">Reference proteome</keyword>
<dbReference type="EMBL" id="BMMD01000011">
    <property type="protein sequence ID" value="GGJ83130.1"/>
    <property type="molecule type" value="Genomic_DNA"/>
</dbReference>
<keyword evidence="2" id="KW-0812">Transmembrane</keyword>
<evidence type="ECO:0000313" key="4">
    <source>
        <dbReference type="Proteomes" id="UP000636956"/>
    </source>
</evidence>
<keyword evidence="2" id="KW-1133">Transmembrane helix</keyword>
<feature type="transmembrane region" description="Helical" evidence="2">
    <location>
        <begin position="39"/>
        <end position="58"/>
    </location>
</feature>
<protein>
    <submittedName>
        <fullName evidence="3">Uncharacterized protein</fullName>
    </submittedName>
</protein>
<evidence type="ECO:0000313" key="3">
    <source>
        <dbReference type="EMBL" id="GGJ83130.1"/>
    </source>
</evidence>
<feature type="transmembrane region" description="Helical" evidence="2">
    <location>
        <begin position="6"/>
        <end position="27"/>
    </location>
</feature>
<dbReference type="AlphaFoldDB" id="A0A917PLK2"/>
<dbReference type="RefSeq" id="WP_188743454.1">
    <property type="nucleotide sequence ID" value="NZ_BAABFW010000085.1"/>
</dbReference>
<evidence type="ECO:0000256" key="2">
    <source>
        <dbReference type="SAM" id="Phobius"/>
    </source>
</evidence>
<feature type="transmembrane region" description="Helical" evidence="2">
    <location>
        <begin position="70"/>
        <end position="90"/>
    </location>
</feature>
<feature type="compositionally biased region" description="Basic and acidic residues" evidence="1">
    <location>
        <begin position="93"/>
        <end position="106"/>
    </location>
</feature>
<reference evidence="3" key="2">
    <citation type="submission" date="2020-09" db="EMBL/GenBank/DDBJ databases">
        <authorList>
            <person name="Sun Q."/>
            <person name="Zhou Y."/>
        </authorList>
    </citation>
    <scope>NUCLEOTIDE SEQUENCE</scope>
    <source>
        <strain evidence="3">CGMCC 1.8984</strain>
    </source>
</reference>
<evidence type="ECO:0000256" key="1">
    <source>
        <dbReference type="SAM" id="MobiDB-lite"/>
    </source>
</evidence>
<proteinExistence type="predicted"/>
<dbReference type="Proteomes" id="UP000636956">
    <property type="component" value="Unassembled WGS sequence"/>
</dbReference>
<sequence length="118" mass="13162">MSLASASTIAQILPALLVVGLLGPIFLGWKMQSPERLYFASQTTLALLSEAILLWFIVRDEDVPAGLSTFVQGSLFLSLIGILVVVWAWARSRPSERKAEQEAYERSRKRKGRDKDDV</sequence>
<accession>A0A917PLK2</accession>
<organism evidence="3 4">
    <name type="scientific">Agromyces bauzanensis</name>
    <dbReference type="NCBI Taxonomy" id="1308924"/>
    <lineage>
        <taxon>Bacteria</taxon>
        <taxon>Bacillati</taxon>
        <taxon>Actinomycetota</taxon>
        <taxon>Actinomycetes</taxon>
        <taxon>Micrococcales</taxon>
        <taxon>Microbacteriaceae</taxon>
        <taxon>Agromyces</taxon>
    </lineage>
</organism>
<gene>
    <name evidence="3" type="ORF">GCM10011372_21790</name>
</gene>